<keyword evidence="7" id="KW-0798">TonB box</keyword>
<dbReference type="PANTHER" id="PTHR32552">
    <property type="entry name" value="FERRICHROME IRON RECEPTOR-RELATED"/>
    <property type="match status" value="1"/>
</dbReference>
<evidence type="ECO:0000256" key="9">
    <source>
        <dbReference type="ARBA" id="ARBA00023237"/>
    </source>
</evidence>
<proteinExistence type="predicted"/>
<dbReference type="EMBL" id="CZQE01000310">
    <property type="protein sequence ID" value="CUS45881.1"/>
    <property type="molecule type" value="Genomic_DNA"/>
</dbReference>
<evidence type="ECO:0000256" key="7">
    <source>
        <dbReference type="ARBA" id="ARBA00023077"/>
    </source>
</evidence>
<keyword evidence="11" id="KW-0675">Receptor</keyword>
<dbReference type="InterPro" id="IPR039426">
    <property type="entry name" value="TonB-dep_rcpt-like"/>
</dbReference>
<evidence type="ECO:0000256" key="6">
    <source>
        <dbReference type="ARBA" id="ARBA00023065"/>
    </source>
</evidence>
<dbReference type="InterPro" id="IPR036942">
    <property type="entry name" value="Beta-barrel_TonB_sf"/>
</dbReference>
<evidence type="ECO:0000256" key="4">
    <source>
        <dbReference type="ARBA" id="ARBA00022692"/>
    </source>
</evidence>
<dbReference type="GO" id="GO:0006826">
    <property type="term" value="P:iron ion transport"/>
    <property type="evidence" value="ECO:0007669"/>
    <property type="project" value="UniProtKB-KW"/>
</dbReference>
<dbReference type="InterPro" id="IPR011662">
    <property type="entry name" value="Secretin/TonB_short_N"/>
</dbReference>
<evidence type="ECO:0000256" key="2">
    <source>
        <dbReference type="ARBA" id="ARBA00022448"/>
    </source>
</evidence>
<keyword evidence="8" id="KW-0472">Membrane</keyword>
<dbReference type="SMART" id="SM00965">
    <property type="entry name" value="STN"/>
    <property type="match status" value="1"/>
</dbReference>
<dbReference type="InterPro" id="IPR000531">
    <property type="entry name" value="Beta-barrel_TonB"/>
</dbReference>
<protein>
    <submittedName>
        <fullName evidence="11">TonB-dependent receptor</fullName>
    </submittedName>
</protein>
<comment type="subcellular location">
    <subcellularLocation>
        <location evidence="1">Cell outer membrane</location>
        <topology evidence="1">Multi-pass membrane protein</topology>
    </subcellularLocation>
</comment>
<dbReference type="InterPro" id="IPR012910">
    <property type="entry name" value="Plug_dom"/>
</dbReference>
<evidence type="ECO:0000259" key="10">
    <source>
        <dbReference type="SMART" id="SM00965"/>
    </source>
</evidence>
<dbReference type="Gene3D" id="2.40.170.20">
    <property type="entry name" value="TonB-dependent receptor, beta-barrel domain"/>
    <property type="match status" value="1"/>
</dbReference>
<dbReference type="AlphaFoldDB" id="A0A160TML5"/>
<gene>
    <name evidence="11" type="ORF">MGWOODY_Smn1194</name>
</gene>
<keyword evidence="5" id="KW-0408">Iron</keyword>
<dbReference type="SUPFAM" id="SSF56935">
    <property type="entry name" value="Porins"/>
    <property type="match status" value="1"/>
</dbReference>
<evidence type="ECO:0000256" key="3">
    <source>
        <dbReference type="ARBA" id="ARBA00022496"/>
    </source>
</evidence>
<dbReference type="Gene3D" id="3.55.50.30">
    <property type="match status" value="1"/>
</dbReference>
<keyword evidence="4" id="KW-0812">Transmembrane</keyword>
<keyword evidence="6" id="KW-0406">Ion transport</keyword>
<evidence type="ECO:0000256" key="1">
    <source>
        <dbReference type="ARBA" id="ARBA00004571"/>
    </source>
</evidence>
<sequence>MIAAALLIGAPAHAQERGADVDIPAARLDHAIRLLSRQSGTSIGFRDSAIAKLGVRAVRGKLTAAQALERMLGGTRLEVRRVATNTYLIERAALPPPPRPVVRPAPQPPATVPHDSVADEVIVTGSKRYVPLSVYPGGVQVIEGDTLSMAEGARGTDAIGARVASVVSTHLGPGRNKLFIRGIADSSFVGPTQATVGQYWGNSRITYSAPDPSLRLYDIRSIEVLEGPQGTLYGAGSLGGVVRVIPHAPDLNMTGGTIWGGTQAVQHGQPGVDGGAILNVPIVDDRLAFRALAFGSIDGGYIDDTKRKLKDVNEVRTIGGRAALRFVPADDWTIDLSGVGQRIDGLDSQYAERGGDGLSRGSSIAQPYRNDYWLGDLVVRKQWGQLELTSSFGYANQYVFEQFEGAALADSTDLSVAPSANAAPAAYVQTDHISMITAETRLARRGPEGTGWVIGVSLLHNVARVNRQMDEFYLTPAVSGSPTTGQTFPGVISIQPADTLTLTGVRNQVDEQTLYGETSIKPLDRLTLTFGGRLTHSRLSGDSEDVLKMFAFRVDPGASAARSETRLLPSAALAYRPFDQLTLFARYQEGFRPGGIAVRRDFVQRYKGDRVATTEAGARYSGRDFSLSLNASWSRWSDIQADLIDGFGFPTTANVGDGRVLSVGLAGRWQPVRGLSFDAAVYVNDSKVTAPAFATLPSDLVGANLERLPNVADATGRLGFAYATSLSSSVDLEVNGFGRYVGKSTLGIGPILGQLQGDYLDTGLEFRVGTKRRAVTLSLTNLLDARGNRFALGSPFLVRDRNQITPLQPRSVRLGFDAAF</sequence>
<dbReference type="PANTHER" id="PTHR32552:SF81">
    <property type="entry name" value="TONB-DEPENDENT OUTER MEMBRANE RECEPTOR"/>
    <property type="match status" value="1"/>
</dbReference>
<evidence type="ECO:0000256" key="5">
    <source>
        <dbReference type="ARBA" id="ARBA00023004"/>
    </source>
</evidence>
<name>A0A160TML5_9ZZZZ</name>
<organism evidence="11">
    <name type="scientific">hydrothermal vent metagenome</name>
    <dbReference type="NCBI Taxonomy" id="652676"/>
    <lineage>
        <taxon>unclassified sequences</taxon>
        <taxon>metagenomes</taxon>
        <taxon>ecological metagenomes</taxon>
    </lineage>
</organism>
<feature type="domain" description="Secretin/TonB short N-terminal" evidence="10">
    <location>
        <begin position="41"/>
        <end position="92"/>
    </location>
</feature>
<accession>A0A160TML5</accession>
<keyword evidence="3" id="KW-0410">Iron transport</keyword>
<evidence type="ECO:0000313" key="11">
    <source>
        <dbReference type="EMBL" id="CUS45881.1"/>
    </source>
</evidence>
<keyword evidence="2" id="KW-0813">Transport</keyword>
<reference evidence="11" key="1">
    <citation type="submission" date="2015-10" db="EMBL/GenBank/DDBJ databases">
        <authorList>
            <person name="Gilbert D.G."/>
        </authorList>
    </citation>
    <scope>NUCLEOTIDE SEQUENCE</scope>
</reference>
<dbReference type="GO" id="GO:0009279">
    <property type="term" value="C:cell outer membrane"/>
    <property type="evidence" value="ECO:0007669"/>
    <property type="project" value="UniProtKB-SubCell"/>
</dbReference>
<dbReference type="Pfam" id="PF00593">
    <property type="entry name" value="TonB_dep_Rec_b-barrel"/>
    <property type="match status" value="1"/>
</dbReference>
<keyword evidence="9" id="KW-0998">Cell outer membrane</keyword>
<dbReference type="Pfam" id="PF07715">
    <property type="entry name" value="Plug"/>
    <property type="match status" value="1"/>
</dbReference>
<evidence type="ECO:0000256" key="8">
    <source>
        <dbReference type="ARBA" id="ARBA00023136"/>
    </source>
</evidence>